<evidence type="ECO:0000313" key="12">
    <source>
        <dbReference type="EMBL" id="AIU74018.1"/>
    </source>
</evidence>
<feature type="domain" description="Ribosomal RNA methyltransferase FtsJ" evidence="9">
    <location>
        <begin position="186"/>
        <end position="281"/>
    </location>
</feature>
<dbReference type="NCBIfam" id="NF008734">
    <property type="entry name" value="PRK11760.1"/>
    <property type="match status" value="1"/>
</dbReference>
<dbReference type="HAMAP" id="MF_01551">
    <property type="entry name" value="23SrRNA_methyltr_M"/>
    <property type="match status" value="1"/>
</dbReference>
<reference evidence="12 13" key="1">
    <citation type="journal article" date="2014" name="Gut Pathog.">
        <title>Gene clusters of Hafnia alvei strain FB1 important in survival and pathogenesis: a draft genome perspective.</title>
        <authorList>
            <person name="Tan J.Y."/>
            <person name="Yin W.F."/>
            <person name="Chan K.G."/>
        </authorList>
    </citation>
    <scope>NUCLEOTIDE SEQUENCE [LARGE SCALE GENOMIC DNA]</scope>
    <source>
        <strain evidence="12 13">FB1</strain>
    </source>
</reference>
<dbReference type="KEGG" id="hav:AT03_17530"/>
<comment type="catalytic activity">
    <reaction evidence="6">
        <text>cytidine(2498) in 23S rRNA + S-adenosyl-L-methionine = 2'-O-methylcytidine(2498) in 23S rRNA + S-adenosyl-L-homocysteine + H(+)</text>
        <dbReference type="Rhea" id="RHEA:42788"/>
        <dbReference type="Rhea" id="RHEA-COMP:10244"/>
        <dbReference type="Rhea" id="RHEA-COMP:10245"/>
        <dbReference type="ChEBI" id="CHEBI:15378"/>
        <dbReference type="ChEBI" id="CHEBI:57856"/>
        <dbReference type="ChEBI" id="CHEBI:59789"/>
        <dbReference type="ChEBI" id="CHEBI:74495"/>
        <dbReference type="ChEBI" id="CHEBI:82748"/>
        <dbReference type="EC" id="2.1.1.186"/>
    </reaction>
</comment>
<dbReference type="EC" id="2.1.1.186" evidence="6"/>
<dbReference type="PIRSF" id="PIRSF028774">
    <property type="entry name" value="UCP028774"/>
    <property type="match status" value="1"/>
</dbReference>
<evidence type="ECO:0000259" key="10">
    <source>
        <dbReference type="Pfam" id="PF18125"/>
    </source>
</evidence>
<dbReference type="OrthoDB" id="154490at2"/>
<dbReference type="Pfam" id="PF18125">
    <property type="entry name" value="RlmM_FDX"/>
    <property type="match status" value="1"/>
</dbReference>
<evidence type="ECO:0000313" key="13">
    <source>
        <dbReference type="Proteomes" id="UP000029986"/>
    </source>
</evidence>
<gene>
    <name evidence="6" type="primary">rlmM</name>
    <name evidence="12" type="ORF">AT03_17530</name>
</gene>
<dbReference type="AlphaFoldDB" id="A0A097R5M0"/>
<dbReference type="SUPFAM" id="SSF53335">
    <property type="entry name" value="S-adenosyl-L-methionine-dependent methyltransferases"/>
    <property type="match status" value="1"/>
</dbReference>
<keyword evidence="13" id="KW-1185">Reference proteome</keyword>
<dbReference type="InterPro" id="IPR040739">
    <property type="entry name" value="RlmM_FDX"/>
</dbReference>
<keyword evidence="2 6" id="KW-0698">rRNA processing</keyword>
<sequence>MNKLALYCRPGFEKECAAEITEKAAALEVFGFPRVKENSGYVTFECYQHEDADKLAKNLPFRELIFARQMIVVGELLKDLPTDDRVSPIVGMLMNVIDGAGELRVEVPDTNESKELMKFCRKFTVPLRAALREQKILLKNENAHRPVVHVFFIAPGCCYVGYSYSNNNSPFYMGIPRLKFPSDAPSRSTLKLEEALHVFIPHDEWDERLAGGMKAVDLGACPGGWTYQLVKRSMWVHSVDNGPMAPSLMDTGQVTHHKADGFKFEPPHTNGVDWLVCDMVEKPAKVSSLVARWLVNGWCREAIFNLKLPMKKRYEEVSQNLSILAQTLKDNGINAQIAAKQLYHDREEITVHVRRMWGAIPGRRDERELNRRMQLKNSNNS</sequence>
<dbReference type="PANTHER" id="PTHR37524">
    <property type="entry name" value="RIBOSOMAL RNA LARGE SUBUNIT METHYLTRANSFERASE M"/>
    <property type="match status" value="1"/>
</dbReference>
<evidence type="ECO:0000259" key="11">
    <source>
        <dbReference type="Pfam" id="PF21239"/>
    </source>
</evidence>
<evidence type="ECO:0000256" key="4">
    <source>
        <dbReference type="ARBA" id="ARBA00022679"/>
    </source>
</evidence>
<feature type="domain" description="RlmM ferredoxin-like" evidence="10">
    <location>
        <begin position="1"/>
        <end position="71"/>
    </location>
</feature>
<feature type="binding site" evidence="6 8">
    <location>
        <position position="260"/>
    </location>
    <ligand>
        <name>S-adenosyl-L-methionine</name>
        <dbReference type="ChEBI" id="CHEBI:59789"/>
    </ligand>
</feature>
<evidence type="ECO:0000256" key="7">
    <source>
        <dbReference type="PIRSR" id="PIRSR028774-1"/>
    </source>
</evidence>
<feature type="binding site" evidence="6 8">
    <location>
        <position position="240"/>
    </location>
    <ligand>
        <name>S-adenosyl-L-methionine</name>
        <dbReference type="ChEBI" id="CHEBI:59789"/>
    </ligand>
</feature>
<comment type="subunit">
    <text evidence="6">Monomer.</text>
</comment>
<protein>
    <recommendedName>
        <fullName evidence="6">Ribosomal RNA large subunit methyltransferase M</fullName>
        <ecNumber evidence="6">2.1.1.186</ecNumber>
    </recommendedName>
    <alternativeName>
        <fullName evidence="6">23S rRNA (cytidine2498-2'-O)-methyltransferase</fullName>
    </alternativeName>
    <alternativeName>
        <fullName evidence="6">23S rRNA 2'-O-ribose methyltransferase RlmM</fullName>
    </alternativeName>
</protein>
<dbReference type="HOGENOM" id="CLU_043780_0_0_6"/>
<feature type="active site" description="Proton acceptor" evidence="6 7">
    <location>
        <position position="307"/>
    </location>
</feature>
<name>A0A097R5M0_HAFAL</name>
<dbReference type="GO" id="GO:0006364">
    <property type="term" value="P:rRNA processing"/>
    <property type="evidence" value="ECO:0007669"/>
    <property type="project" value="UniProtKB-UniRule"/>
</dbReference>
<evidence type="ECO:0000256" key="5">
    <source>
        <dbReference type="ARBA" id="ARBA00022691"/>
    </source>
</evidence>
<keyword evidence="5 6" id="KW-0949">S-adenosyl-L-methionine</keyword>
<dbReference type="Pfam" id="PF21239">
    <property type="entry name" value="RLMM_N"/>
    <property type="match status" value="1"/>
</dbReference>
<comment type="function">
    <text evidence="6">Catalyzes the 2'-O-methylation at nucleotide C2498 in 23S rRNA.</text>
</comment>
<comment type="subcellular location">
    <subcellularLocation>
        <location evidence="6">Cytoplasm</location>
    </subcellularLocation>
</comment>
<dbReference type="GO" id="GO:0005737">
    <property type="term" value="C:cytoplasm"/>
    <property type="evidence" value="ECO:0007669"/>
    <property type="project" value="UniProtKB-SubCell"/>
</dbReference>
<dbReference type="InterPro" id="IPR011224">
    <property type="entry name" value="rRNA_MeTrfase_M"/>
</dbReference>
<dbReference type="RefSeq" id="WP_025800237.1">
    <property type="nucleotide sequence ID" value="NZ_CP009706.1"/>
</dbReference>
<dbReference type="PANTHER" id="PTHR37524:SF2">
    <property type="entry name" value="RIBOSOMAL RNA METHYLTRANSFERASE FTSJ DOMAIN-CONTAINING PROTEIN"/>
    <property type="match status" value="1"/>
</dbReference>
<keyword evidence="4 6" id="KW-0808">Transferase</keyword>
<dbReference type="GO" id="GO:0032259">
    <property type="term" value="P:methylation"/>
    <property type="evidence" value="ECO:0007669"/>
    <property type="project" value="UniProtKB-KW"/>
</dbReference>
<dbReference type="InterPro" id="IPR029063">
    <property type="entry name" value="SAM-dependent_MTases_sf"/>
</dbReference>
<dbReference type="EMBL" id="CP009706">
    <property type="protein sequence ID" value="AIU74018.1"/>
    <property type="molecule type" value="Genomic_DNA"/>
</dbReference>
<organism evidence="12 13">
    <name type="scientific">Hafnia alvei FB1</name>
    <dbReference type="NCBI Taxonomy" id="1453496"/>
    <lineage>
        <taxon>Bacteria</taxon>
        <taxon>Pseudomonadati</taxon>
        <taxon>Pseudomonadota</taxon>
        <taxon>Gammaproteobacteria</taxon>
        <taxon>Enterobacterales</taxon>
        <taxon>Hafniaceae</taxon>
        <taxon>Hafnia</taxon>
    </lineage>
</organism>
<keyword evidence="3 6" id="KW-0489">Methyltransferase</keyword>
<dbReference type="eggNOG" id="COG2933">
    <property type="taxonomic scope" value="Bacteria"/>
</dbReference>
<proteinExistence type="inferred from homology"/>
<evidence type="ECO:0000259" key="9">
    <source>
        <dbReference type="Pfam" id="PF01728"/>
    </source>
</evidence>
<dbReference type="Proteomes" id="UP000029986">
    <property type="component" value="Chromosome"/>
</dbReference>
<dbReference type="InterPro" id="IPR048646">
    <property type="entry name" value="RlmM_THUMP-like"/>
</dbReference>
<evidence type="ECO:0000256" key="8">
    <source>
        <dbReference type="PIRSR" id="PIRSR028774-2"/>
    </source>
</evidence>
<dbReference type="GO" id="GO:0008757">
    <property type="term" value="F:S-adenosylmethionine-dependent methyltransferase activity"/>
    <property type="evidence" value="ECO:0007669"/>
    <property type="project" value="UniProtKB-UniRule"/>
</dbReference>
<evidence type="ECO:0000256" key="2">
    <source>
        <dbReference type="ARBA" id="ARBA00022552"/>
    </source>
</evidence>
<evidence type="ECO:0000256" key="6">
    <source>
        <dbReference type="HAMAP-Rule" id="MF_01551"/>
    </source>
</evidence>
<evidence type="ECO:0000256" key="3">
    <source>
        <dbReference type="ARBA" id="ARBA00022603"/>
    </source>
</evidence>
<feature type="binding site" evidence="6 8">
    <location>
        <position position="278"/>
    </location>
    <ligand>
        <name>S-adenosyl-L-methionine</name>
        <dbReference type="ChEBI" id="CHEBI:59789"/>
    </ligand>
</feature>
<dbReference type="PATRIC" id="fig|1453496.5.peg.3604"/>
<dbReference type="Pfam" id="PF01728">
    <property type="entry name" value="FtsJ"/>
    <property type="match status" value="1"/>
</dbReference>
<keyword evidence="1 6" id="KW-0963">Cytoplasm</keyword>
<feature type="binding site" evidence="6 8">
    <location>
        <position position="188"/>
    </location>
    <ligand>
        <name>S-adenosyl-L-methionine</name>
        <dbReference type="ChEBI" id="CHEBI:59789"/>
    </ligand>
</feature>
<accession>A0A097R5M0</accession>
<feature type="domain" description="Ribosomal RNA large subunit methyltransferase M THUMP-like" evidence="11">
    <location>
        <begin position="84"/>
        <end position="164"/>
    </location>
</feature>
<dbReference type="Gene3D" id="3.30.2300.20">
    <property type="match status" value="1"/>
</dbReference>
<feature type="binding site" evidence="6 8">
    <location>
        <begin position="221"/>
        <end position="224"/>
    </location>
    <ligand>
        <name>S-adenosyl-L-methionine</name>
        <dbReference type="ChEBI" id="CHEBI:59789"/>
    </ligand>
</feature>
<dbReference type="InterPro" id="IPR002877">
    <property type="entry name" value="RNA_MeTrfase_FtsJ_dom"/>
</dbReference>
<dbReference type="Gene3D" id="3.40.50.150">
    <property type="entry name" value="Vaccinia Virus protein VP39"/>
    <property type="match status" value="1"/>
</dbReference>
<comment type="similarity">
    <text evidence="6">Belongs to the class I-like SAM-binding methyltransferase superfamily. RNA methyltransferase RlmE family. RlmM subfamily.</text>
</comment>
<dbReference type="Gene3D" id="3.30.70.2810">
    <property type="match status" value="1"/>
</dbReference>
<evidence type="ECO:0000256" key="1">
    <source>
        <dbReference type="ARBA" id="ARBA00022490"/>
    </source>
</evidence>